<gene>
    <name evidence="2" type="ORF">I5U13_12075</name>
    <name evidence="3" type="ORF">NCTC10036_02305</name>
</gene>
<keyword evidence="5" id="KW-1185">Reference proteome</keyword>
<dbReference type="PANTHER" id="PTHR42194">
    <property type="entry name" value="UPF0276 PROTEIN HI_1600"/>
    <property type="match status" value="1"/>
</dbReference>
<dbReference type="HAMAP" id="MF_00697">
    <property type="entry name" value="UPF0276"/>
    <property type="match status" value="1"/>
</dbReference>
<name>A0A3S5AKC6_SERRU</name>
<organism evidence="3 4">
    <name type="scientific">Serratia rubidaea</name>
    <name type="common">Serratia marinorubra</name>
    <dbReference type="NCBI Taxonomy" id="61652"/>
    <lineage>
        <taxon>Bacteria</taxon>
        <taxon>Pseudomonadati</taxon>
        <taxon>Pseudomonadota</taxon>
        <taxon>Gammaproteobacteria</taxon>
        <taxon>Enterobacterales</taxon>
        <taxon>Yersiniaceae</taxon>
        <taxon>Serratia</taxon>
    </lineage>
</organism>
<dbReference type="Proteomes" id="UP000624159">
    <property type="component" value="Unassembled WGS sequence"/>
</dbReference>
<dbReference type="Proteomes" id="UP000281904">
    <property type="component" value="Chromosome"/>
</dbReference>
<dbReference type="AlphaFoldDB" id="A0A3S5AKC6"/>
<evidence type="ECO:0000256" key="1">
    <source>
        <dbReference type="HAMAP-Rule" id="MF_00697"/>
    </source>
</evidence>
<reference evidence="3 4" key="1">
    <citation type="submission" date="2018-12" db="EMBL/GenBank/DDBJ databases">
        <authorList>
            <consortium name="Pathogen Informatics"/>
        </authorList>
    </citation>
    <scope>NUCLEOTIDE SEQUENCE [LARGE SCALE GENOMIC DNA]</scope>
    <source>
        <strain evidence="3 4">NCTC10036</strain>
    </source>
</reference>
<dbReference type="EMBL" id="LR134493">
    <property type="protein sequence ID" value="VEI65463.1"/>
    <property type="molecule type" value="Genomic_DNA"/>
</dbReference>
<dbReference type="Gene3D" id="3.20.20.150">
    <property type="entry name" value="Divalent-metal-dependent TIM barrel enzymes"/>
    <property type="match status" value="1"/>
</dbReference>
<dbReference type="NCBIfam" id="NF003818">
    <property type="entry name" value="PRK05409.1"/>
    <property type="match status" value="1"/>
</dbReference>
<evidence type="ECO:0000313" key="4">
    <source>
        <dbReference type="Proteomes" id="UP000281904"/>
    </source>
</evidence>
<dbReference type="InterPro" id="IPR036237">
    <property type="entry name" value="Xyl_isomerase-like_sf"/>
</dbReference>
<evidence type="ECO:0000313" key="5">
    <source>
        <dbReference type="Proteomes" id="UP000624159"/>
    </source>
</evidence>
<dbReference type="Pfam" id="PF05114">
    <property type="entry name" value="MbnB_TglH_ChrH"/>
    <property type="match status" value="1"/>
</dbReference>
<sequence>MTTSVYATAAVTRDAPGHHMMGGLPPRAGVGLKPEHFGQILQERPDVGFFEIHAENYLVAGGPFHQALGAIRQAYPLSIHGVGMSIGAEAPLDRHHLQRVAALVERYQPQMFSEHLAWSTHDGFFLNDLLPLPYTEATLTRVCAHIDQVQNALRRPILLENPATYVEFAASTLSETAFISEMVKRSGCGLLLDVNNLYVSGVNHHRDPLTMLHELPLHRVGEIHLAGHTENQDAAGDRLLIDSHDGRVAAPVWQLYRAALAAVGNVATLIEWDSNLPPLAVLLDEARQAETLMTPEVKDATRTVSGAA</sequence>
<accession>A0A3S5AKC6</accession>
<dbReference type="PANTHER" id="PTHR42194:SF1">
    <property type="entry name" value="UPF0276 PROTEIN HI_1600"/>
    <property type="match status" value="1"/>
</dbReference>
<comment type="similarity">
    <text evidence="1">Belongs to the UPF0276 family.</text>
</comment>
<dbReference type="InterPro" id="IPR007801">
    <property type="entry name" value="MbnB/TglH/ChrH"/>
</dbReference>
<evidence type="ECO:0000313" key="3">
    <source>
        <dbReference type="EMBL" id="VEI65463.1"/>
    </source>
</evidence>
<protein>
    <recommendedName>
        <fullName evidence="1">UPF0276 protein I5U13_12075</fullName>
    </recommendedName>
</protein>
<reference evidence="2 5" key="2">
    <citation type="submission" date="2020-11" db="EMBL/GenBank/DDBJ databases">
        <title>Enhanced detection system for hospital associated transmission using whole genome sequencing surveillance.</title>
        <authorList>
            <person name="Harrison L.H."/>
            <person name="Van Tyne D."/>
            <person name="Marsh J.W."/>
            <person name="Griffith M.P."/>
            <person name="Snyder D.J."/>
            <person name="Cooper V.S."/>
            <person name="Mustapha M."/>
        </authorList>
    </citation>
    <scope>NUCLEOTIDE SEQUENCE [LARGE SCALE GENOMIC DNA]</scope>
    <source>
        <strain evidence="2 5">SER00230</strain>
    </source>
</reference>
<dbReference type="SUPFAM" id="SSF51658">
    <property type="entry name" value="Xylose isomerase-like"/>
    <property type="match status" value="1"/>
</dbReference>
<dbReference type="EMBL" id="JADULK010000005">
    <property type="protein sequence ID" value="MBH1930393.1"/>
    <property type="molecule type" value="Genomic_DNA"/>
</dbReference>
<proteinExistence type="inferred from homology"/>
<evidence type="ECO:0000313" key="2">
    <source>
        <dbReference type="EMBL" id="MBH1930393.1"/>
    </source>
</evidence>